<protein>
    <submittedName>
        <fullName evidence="1">Uncharacterized protein</fullName>
    </submittedName>
</protein>
<name>A0ABV6QNP7_9ACTN</name>
<accession>A0ABV6QNP7</accession>
<organism evidence="1 2">
    <name type="scientific">Kribbella deserti</name>
    <dbReference type="NCBI Taxonomy" id="1926257"/>
    <lineage>
        <taxon>Bacteria</taxon>
        <taxon>Bacillati</taxon>
        <taxon>Actinomycetota</taxon>
        <taxon>Actinomycetes</taxon>
        <taxon>Propionibacteriales</taxon>
        <taxon>Kribbellaceae</taxon>
        <taxon>Kribbella</taxon>
    </lineage>
</organism>
<gene>
    <name evidence="1" type="ORF">ACFFGN_18905</name>
</gene>
<evidence type="ECO:0000313" key="2">
    <source>
        <dbReference type="Proteomes" id="UP001589890"/>
    </source>
</evidence>
<comment type="caution">
    <text evidence="1">The sequence shown here is derived from an EMBL/GenBank/DDBJ whole genome shotgun (WGS) entry which is preliminary data.</text>
</comment>
<dbReference type="RefSeq" id="WP_380049318.1">
    <property type="nucleotide sequence ID" value="NZ_JBHLTC010000022.1"/>
</dbReference>
<reference evidence="1 2" key="1">
    <citation type="submission" date="2024-09" db="EMBL/GenBank/DDBJ databases">
        <authorList>
            <person name="Sun Q."/>
            <person name="Mori K."/>
        </authorList>
    </citation>
    <scope>NUCLEOTIDE SEQUENCE [LARGE SCALE GENOMIC DNA]</scope>
    <source>
        <strain evidence="1 2">CGMCC 1.15906</strain>
    </source>
</reference>
<evidence type="ECO:0000313" key="1">
    <source>
        <dbReference type="EMBL" id="MFC0626155.1"/>
    </source>
</evidence>
<sequence length="94" mass="10497">MTNTEQPYADAVAALLKQDYDLQDITLPKVVREALDGWLRSQIDLAIAMHAATHGNGHQPDDRCESWYALQDALTHMHDGSHRFVQALLGETTP</sequence>
<proteinExistence type="predicted"/>
<keyword evidence="2" id="KW-1185">Reference proteome</keyword>
<dbReference type="Proteomes" id="UP001589890">
    <property type="component" value="Unassembled WGS sequence"/>
</dbReference>
<dbReference type="EMBL" id="JBHLTC010000022">
    <property type="protein sequence ID" value="MFC0626155.1"/>
    <property type="molecule type" value="Genomic_DNA"/>
</dbReference>